<evidence type="ECO:0000256" key="2">
    <source>
        <dbReference type="ARBA" id="ARBA00009596"/>
    </source>
</evidence>
<protein>
    <recommendedName>
        <fullName evidence="7">Protein TIC 20</fullName>
    </recommendedName>
</protein>
<accession>A0A7S0D4R6</accession>
<dbReference type="GO" id="GO:0009706">
    <property type="term" value="C:chloroplast inner membrane"/>
    <property type="evidence" value="ECO:0007669"/>
    <property type="project" value="UniProtKB-SubCell"/>
</dbReference>
<sequence length="270" mass="29109">MAALCAHMGASLAGKAVSARASATKKTCTPVVVCRSAVVPSRTAAVRGRAGSVSGTFGEQTGVVKARGMRRGKVVAGAVPDSFTGVPGMGSPKNEGPKGFLEILFGKNPNKGKDYAPLQFRVLSLLPYLIPCMGAIAFTDQAFMAFPATWKVAIAISPLLQIFYSNSFIPFVTFFTLFLAVVRNVKLNHFLRYNTMQAILLDICVMLAGLIMQYLPMFITVSRLGDMLEVFTLCNALFALTYCALCVIQGIYPEIPIITEAVYAQVRDQN</sequence>
<dbReference type="InterPro" id="IPR005691">
    <property type="entry name" value="Tic20"/>
</dbReference>
<evidence type="ECO:0000256" key="4">
    <source>
        <dbReference type="ARBA" id="ARBA00022780"/>
    </source>
</evidence>
<evidence type="ECO:0000313" key="8">
    <source>
        <dbReference type="EMBL" id="CAD8443485.1"/>
    </source>
</evidence>
<dbReference type="EMBL" id="HBEN01009586">
    <property type="protein sequence ID" value="CAD8443485.1"/>
    <property type="molecule type" value="Transcribed_RNA"/>
</dbReference>
<comment type="similarity">
    <text evidence="2 7">Belongs to the Tic20 family.</text>
</comment>
<feature type="transmembrane region" description="Helical" evidence="7">
    <location>
        <begin position="227"/>
        <end position="248"/>
    </location>
</feature>
<evidence type="ECO:0000256" key="7">
    <source>
        <dbReference type="RuleBase" id="RU367003"/>
    </source>
</evidence>
<keyword evidence="5 7" id="KW-1133">Transmembrane helix</keyword>
<keyword evidence="4" id="KW-1001">Plastid inner membrane</keyword>
<dbReference type="PANTHER" id="PTHR33510">
    <property type="entry name" value="PROTEIN TIC 20-II, CHLOROPLASTIC"/>
    <property type="match status" value="1"/>
</dbReference>
<dbReference type="Pfam" id="PF16166">
    <property type="entry name" value="TIC20"/>
    <property type="match status" value="1"/>
</dbReference>
<evidence type="ECO:0000256" key="6">
    <source>
        <dbReference type="ARBA" id="ARBA00023136"/>
    </source>
</evidence>
<keyword evidence="3 7" id="KW-0812">Transmembrane</keyword>
<comment type="subcellular location">
    <subcellularLocation>
        <location evidence="1">Plastid</location>
        <location evidence="1">Chloroplast inner membrane</location>
        <topology evidence="1">Multi-pass membrane protein</topology>
    </subcellularLocation>
    <subcellularLocation>
        <location evidence="7">Plastid</location>
        <location evidence="7">Chloroplast membrane</location>
        <topology evidence="7">Multi-pass membrane protein</topology>
    </subcellularLocation>
</comment>
<keyword evidence="6 7" id="KW-0472">Membrane</keyword>
<keyword evidence="7" id="KW-0934">Plastid</keyword>
<evidence type="ECO:0000256" key="5">
    <source>
        <dbReference type="ARBA" id="ARBA00022989"/>
    </source>
</evidence>
<dbReference type="PANTHER" id="PTHR33510:SF9">
    <property type="entry name" value="HIT-TYPE ZINC FINGER FAMILY PROTEIN-RELATED"/>
    <property type="match status" value="1"/>
</dbReference>
<evidence type="ECO:0000256" key="1">
    <source>
        <dbReference type="ARBA" id="ARBA00004478"/>
    </source>
</evidence>
<evidence type="ECO:0000256" key="3">
    <source>
        <dbReference type="ARBA" id="ARBA00022692"/>
    </source>
</evidence>
<proteinExistence type="inferred from homology"/>
<name>A0A7S0D4R6_MICPS</name>
<gene>
    <name evidence="8" type="ORF">MSP1401_LOCUS7943</name>
</gene>
<feature type="transmembrane region" description="Helical" evidence="7">
    <location>
        <begin position="194"/>
        <end position="215"/>
    </location>
</feature>
<feature type="transmembrane region" description="Helical" evidence="7">
    <location>
        <begin position="162"/>
        <end position="182"/>
    </location>
</feature>
<reference evidence="8" key="1">
    <citation type="submission" date="2021-01" db="EMBL/GenBank/DDBJ databases">
        <authorList>
            <person name="Corre E."/>
            <person name="Pelletier E."/>
            <person name="Niang G."/>
            <person name="Scheremetjew M."/>
            <person name="Finn R."/>
            <person name="Kale V."/>
            <person name="Holt S."/>
            <person name="Cochrane G."/>
            <person name="Meng A."/>
            <person name="Brown T."/>
            <person name="Cohen L."/>
        </authorList>
    </citation>
    <scope>NUCLEOTIDE SEQUENCE</scope>
    <source>
        <strain evidence="8">CCAC1681</strain>
    </source>
</reference>
<organism evidence="8">
    <name type="scientific">Micromonas pusilla</name>
    <name type="common">Picoplanktonic green alga</name>
    <name type="synonym">Chromulina pusilla</name>
    <dbReference type="NCBI Taxonomy" id="38833"/>
    <lineage>
        <taxon>Eukaryota</taxon>
        <taxon>Viridiplantae</taxon>
        <taxon>Chlorophyta</taxon>
        <taxon>Mamiellophyceae</taxon>
        <taxon>Mamiellales</taxon>
        <taxon>Mamiellaceae</taxon>
        <taxon>Micromonas</taxon>
    </lineage>
</organism>
<dbReference type="AlphaFoldDB" id="A0A7S0D4R6"/>
<comment type="function">
    <text evidence="7">Involved in protein precursor import into chloroplasts.</text>
</comment>
<keyword evidence="7" id="KW-0150">Chloroplast</keyword>
<comment type="caution">
    <text evidence="7">Lacks conserved residue(s) required for the propagation of feature annotation.</text>
</comment>